<name>A0A8T1RJM9_CARIL</name>
<evidence type="ECO:0000256" key="1">
    <source>
        <dbReference type="PROSITE-ProRule" id="PRU00221"/>
    </source>
</evidence>
<evidence type="ECO:0000313" key="4">
    <source>
        <dbReference type="EMBL" id="KAG6667106.1"/>
    </source>
</evidence>
<sequence>MTDPIATVDPIPHLPLPLLPSDPIPPAPTRSSPPGSTIDFLPDFSGYSWVAYAASSLLVISHFPSPLSPDEVLIGPIFRQVFELSSAVTAVSWSPVSPSMGELAAAVENCVCLFQHDSASSAGSFCWSQNAVLVQCTKVEAVEWTGSGNGIIAGGIEVVLWRNNSKSWEIAWKLKAECPQTLVSATWSVEGPFATAAYHSDPQIEGSMVDAVSKCVFVCWSTGKSDYTKAELPHPLSVSMIQWRPLTGRQLNRDGKHSRRQLLLTCCLDGTVRLWCEMDNGRVRKTGKDTIDRETARRSFCVVAVIEINQALNGTLGMDVYVLWTTEIWGLLKTGDGVDQILSTEGLEHDKAGRCEWLVGFGPEKLVYFWAIHCLDDISPMRFPRVTLWRRQELQGLEEGECCGTSFSNSKNRLLLNKFVMLRNRLSGPPIMCSLIHLLPCDSLVWSLLHTKASSNIEDTSPSKSRTDGFLSCSASGILNLGGHAGKILQVAAHPDSCEVELAVSLDSNGLLLFWSLTTISNGILGCPSLLPTWKLCGKLVIQDSFPKYTCLRWAPSVLNDELFLLMGHIGGIDCFIVTIHHNKAENIECHYLFTIPFTGHGPYEDGPTNIFSIPLSSTCDKTFKYNKFMLLGIWMKEFRALSWEMTFHCSDLSASYCECNFHTKDGSEGSTWMFEGAFSGKRYRLGVNPCSSHLPDPHYHDQVTSFAVVCPGSLTHNQQKLDSINDMYGSYPAYIMATGCSDGSLKLWRSNAGKASTPHVPWELVGMFVAHQGPVSSICLTDCGQKIATVCVEHHLNTVSTLHIWHSVRLTCAGTFMLEDTLFLDKGVIALNWLALGNGQLLLGVCMQNELRVYATKRFGSHNLLGSEKYSKMDIWVCIAFTHTLPPIHDFHWGPKAATVVIHDNYFRVSCQWLFHILKEHKAKCHLNYIEESFPHCDDRANEEILSAVFTDCDIGNFKQSCESQPSVEMHKKNDFPASSLFIARDRLKCDSGSKIGLWSLPEVVERFSGSLPSYHPETLLMNIFSGNWKRAYMAVRHLVECLTSNYATKMKNISTKTCCIIPEILLSDYFDGSLFRNSTYKGFQWGGDLTTTSSQFQSSMFQFASDSESFASNNIFPSSSKKSELSGFVETLENLHQLAAITNTEKNQIVAITDLLSELSTAQTSAYESLDEPGRRFWVALRFEQLHFFRMTGRPASMKELIVDSRLIVWAYHSDSQEILFGSFLPNEPTWQEMRAIGVGYWFTNTTQLRAWMEKLARSQYLKNKDPKDCALLYIALNRLQVLAGLFKISKDEKDKPLVAFLARNFQEEKNKAAALKNAYVLMGRHQLELAIAFFLLGGDTYSALNVCSKNLGDEQLAIVISQLVEERGGPLQHHLKAKFLLPSSIEKRDYWLASLLEWEMGNYLQSFFSMLGFQINTMAEKSVFSSKHVAFLEPNIGLYCQMLASKNSLRNAVGEQNTAVLSRWATLMTSTALKRCGLPLEALECLSSSMSVIGSRDDGRWSDDVSSFEILNGILKPSPQDSSNWLSGDAAFQLESHDKLDLALPYFSKLLIEHPSWPGNIVESVGASACSKEYEIHEYEELLENFRHKFFRGLSQFDQRFSLSPAHVVSLMFVSLCNHGLLFMGYDILDGSASQDQSQDKHYKVDSFILYPLLRMPLLKATNEISLLFSRFITACSITCPQTKLRNIDHDMSANNRSKWLDTWGYFFQGLMPSLLSLRAALRFISSSITKDLMMEPLMILDLFEFYVHFASAWLQKNSKVLLLMVQPLLITLTNGHAPYEADVTNMRKLLPQIEELVAHNISMDDRGKGLQASNCVQNKLARDMIHSMPEEERWQIIGTCLWQHMSSFVKQKFEKLDDKCLPGVSIRKLSSYASYYTNLEYDGNNITEEIRLVSLSLAELLKTTLTHLSSYHVKQLASFIQQKVENGLQVMTLLWLKESSQLQSRDLCEGTVNIEVMKSKDESSISELLWDICADSKIIYEGFKHGKVNLSHSFDQKLSNAWSDKYIGLEVHEREGSNTYDGMLRNSSASSESESPAGGLIHSGPAFPSSWQKEATLTKEVISFKNPKEVYKRSGELLEALCVNSIDQRQAVLASNRKGILFFNWEDGSTFTDQSDYIWSIADWPQNGWAGSESTPVPTCVSPGVGLGSERGAHLGLGGATVGVGSLVRPGRDLTGGGAFGIPGYAGMGASGLGWEIQQDFEEFVDAPPTVENISTRAFSGHPSRPFFLVGSSNTHIYLWEFGKDKATATYGVLPAANVPPPYALASISALRFDYCGHRFATAALDGTVCTWQLEVGGRSNICPTESSLCFNNHASDVTYVSGGSVIAAAGNSSNGVNVVIWDTLAPPSTSRASIICHEGGARSLAVFDNDIGSGSISPLIVTGGKGGDVGLHDFRYIATGKSKRNRHADIGESIGSSSSSDIQTGITKNVGDQNRNGMLWYIPKAHSGSITKICTIPNTSLFLTGSKDGDVKLWDAKRAKLVYHWSKLHERHTFLQPSSRGFGGLVRAAVTDIQVLSHGFLTCGGDGIVKLVELKQ</sequence>
<gene>
    <name evidence="4" type="ORF">CIPAW_01G077800</name>
</gene>
<accession>A0A8T1RJM9</accession>
<dbReference type="PROSITE" id="PS50294">
    <property type="entry name" value="WD_REPEATS_REGION"/>
    <property type="match status" value="1"/>
</dbReference>
<dbReference type="Proteomes" id="UP000811609">
    <property type="component" value="Chromosome 1"/>
</dbReference>
<evidence type="ECO:0000259" key="3">
    <source>
        <dbReference type="Pfam" id="PF12234"/>
    </source>
</evidence>
<dbReference type="GO" id="GO:0043291">
    <property type="term" value="C:RAVE complex"/>
    <property type="evidence" value="ECO:0007669"/>
    <property type="project" value="TreeGrafter"/>
</dbReference>
<evidence type="ECO:0000313" key="5">
    <source>
        <dbReference type="Proteomes" id="UP000811609"/>
    </source>
</evidence>
<dbReference type="InterPro" id="IPR022033">
    <property type="entry name" value="Rav1p_C"/>
</dbReference>
<comment type="caution">
    <text evidence="4">The sequence shown here is derived from an EMBL/GenBank/DDBJ whole genome shotgun (WGS) entry which is preliminary data.</text>
</comment>
<dbReference type="InterPro" id="IPR052208">
    <property type="entry name" value="DmX-like/RAVE_component"/>
</dbReference>
<feature type="compositionally biased region" description="Pro residues" evidence="2">
    <location>
        <begin position="16"/>
        <end position="28"/>
    </location>
</feature>
<feature type="domain" description="RAVE complex protein Rav1 C-terminal" evidence="3">
    <location>
        <begin position="798"/>
        <end position="1425"/>
    </location>
</feature>
<protein>
    <recommendedName>
        <fullName evidence="3">RAVE complex protein Rav1 C-terminal domain-containing protein</fullName>
    </recommendedName>
</protein>
<dbReference type="SMART" id="SM00320">
    <property type="entry name" value="WD40"/>
    <property type="match status" value="11"/>
</dbReference>
<feature type="repeat" description="WD" evidence="1">
    <location>
        <begin position="2448"/>
        <end position="2489"/>
    </location>
</feature>
<dbReference type="PANTHER" id="PTHR13950">
    <property type="entry name" value="RABCONNECTIN-RELATED"/>
    <property type="match status" value="1"/>
</dbReference>
<feature type="region of interest" description="Disordered" evidence="2">
    <location>
        <begin position="2024"/>
        <end position="2043"/>
    </location>
</feature>
<dbReference type="InterPro" id="IPR001680">
    <property type="entry name" value="WD40_rpt"/>
</dbReference>
<evidence type="ECO:0000256" key="2">
    <source>
        <dbReference type="SAM" id="MobiDB-lite"/>
    </source>
</evidence>
<dbReference type="Pfam" id="PF12234">
    <property type="entry name" value="Rav1p_C"/>
    <property type="match status" value="1"/>
</dbReference>
<keyword evidence="5" id="KW-1185">Reference proteome</keyword>
<dbReference type="GO" id="GO:0007035">
    <property type="term" value="P:vacuolar acidification"/>
    <property type="evidence" value="ECO:0007669"/>
    <property type="project" value="TreeGrafter"/>
</dbReference>
<dbReference type="PROSITE" id="PS50082">
    <property type="entry name" value="WD_REPEATS_2"/>
    <property type="match status" value="1"/>
</dbReference>
<keyword evidence="1" id="KW-0853">WD repeat</keyword>
<dbReference type="EMBL" id="CM031809">
    <property type="protein sequence ID" value="KAG6667105.1"/>
    <property type="molecule type" value="Genomic_DNA"/>
</dbReference>
<organism evidence="4 5">
    <name type="scientific">Carya illinoinensis</name>
    <name type="common">Pecan</name>
    <dbReference type="NCBI Taxonomy" id="32201"/>
    <lineage>
        <taxon>Eukaryota</taxon>
        <taxon>Viridiplantae</taxon>
        <taxon>Streptophyta</taxon>
        <taxon>Embryophyta</taxon>
        <taxon>Tracheophyta</taxon>
        <taxon>Spermatophyta</taxon>
        <taxon>Magnoliopsida</taxon>
        <taxon>eudicotyledons</taxon>
        <taxon>Gunneridae</taxon>
        <taxon>Pentapetalae</taxon>
        <taxon>rosids</taxon>
        <taxon>fabids</taxon>
        <taxon>Fagales</taxon>
        <taxon>Juglandaceae</taxon>
        <taxon>Carya</taxon>
    </lineage>
</organism>
<proteinExistence type="predicted"/>
<feature type="region of interest" description="Disordered" evidence="2">
    <location>
        <begin position="16"/>
        <end position="35"/>
    </location>
</feature>
<dbReference type="EMBL" id="CM031809">
    <property type="protein sequence ID" value="KAG6667104.1"/>
    <property type="molecule type" value="Genomic_DNA"/>
</dbReference>
<dbReference type="Pfam" id="PF00400">
    <property type="entry name" value="WD40"/>
    <property type="match status" value="1"/>
</dbReference>
<reference evidence="4" key="1">
    <citation type="submission" date="2020-12" db="EMBL/GenBank/DDBJ databases">
        <title>WGS assembly of Carya illinoinensis cv. Pawnee.</title>
        <authorList>
            <person name="Platts A."/>
            <person name="Shu S."/>
            <person name="Wright S."/>
            <person name="Barry K."/>
            <person name="Edger P."/>
            <person name="Pires J.C."/>
            <person name="Schmutz J."/>
        </authorList>
    </citation>
    <scope>NUCLEOTIDE SEQUENCE</scope>
    <source>
        <tissue evidence="4">Leaf</tissue>
    </source>
</reference>
<dbReference type="FunFam" id="2.130.10.10:FF:001240">
    <property type="entry name" value="Transducin family protein / WD-40 repeat family protein"/>
    <property type="match status" value="1"/>
</dbReference>
<dbReference type="EMBL" id="CM031809">
    <property type="protein sequence ID" value="KAG6667106.1"/>
    <property type="molecule type" value="Genomic_DNA"/>
</dbReference>
<dbReference type="PANTHER" id="PTHR13950:SF9">
    <property type="entry name" value="RABCONNECTIN-3A"/>
    <property type="match status" value="1"/>
</dbReference>